<keyword evidence="3" id="KW-0472">Membrane</keyword>
<organism evidence="4 5">
    <name type="scientific">Chytriomyces confervae</name>
    <dbReference type="NCBI Taxonomy" id="246404"/>
    <lineage>
        <taxon>Eukaryota</taxon>
        <taxon>Fungi</taxon>
        <taxon>Fungi incertae sedis</taxon>
        <taxon>Chytridiomycota</taxon>
        <taxon>Chytridiomycota incertae sedis</taxon>
        <taxon>Chytridiomycetes</taxon>
        <taxon>Chytridiales</taxon>
        <taxon>Chytriomycetaceae</taxon>
        <taxon>Chytriomyces</taxon>
    </lineage>
</organism>
<dbReference type="SUPFAM" id="SSF101152">
    <property type="entry name" value="Mob1/phocein"/>
    <property type="match status" value="1"/>
</dbReference>
<dbReference type="EMBL" id="QEAP01000008">
    <property type="protein sequence ID" value="TPX78093.1"/>
    <property type="molecule type" value="Genomic_DNA"/>
</dbReference>
<feature type="transmembrane region" description="Helical" evidence="3">
    <location>
        <begin position="830"/>
        <end position="854"/>
    </location>
</feature>
<feature type="transmembrane region" description="Helical" evidence="3">
    <location>
        <begin position="622"/>
        <end position="642"/>
    </location>
</feature>
<sequence>MSAARISKRSILASTLLLLPSFLAATLVFLTGSTTDPPQLAFLAKISFLTITITTPPTTDSPAATIDTIKLTTWGACFISNTEDPTCNRLNTLSLFPPPPEFSISPTMTTAAPPANQPNLLQKFNTTPQSASEIAQFLPFTVNPITFGSLASGILLHIFTTPFLLATLFLTSRRRGNSNNIGTCILLSRTCTLLTTLSTLVLMTGLLLTLVTSGALGRVVVQTVSTQDRGIASVVEAGVSMLGPVIWGVAVLLNAGAAWAALRGSTVLILGRRLSLEDGSRSTRRRRSGLDMDKRGGEGNGGGRRFKGPRKQSREERNDEIAAAGPFLMSPTAERNVQYFSQPMMMVPSSPLPAPPPTPPPAPPVSAPPPRVRQLQMTGEITSVGSDIWTDALSEQSQPVSSSPPLRYSEFSKPPMSQTAFQPPPLLVPEMVLRQAVSLPQGEDINEWLASNLTDFYNQVNLLYGSLTQFCTPETCPTMSAGPKFDYLWADSSLFKKPIRLSAPEYIDTLLTSIQTALDDESVFPTQPSSSTTLQTAAFPKHFQATVKLIFKRLFRVYAHVWHAHFATVVVLGEESHFWTSFRHFVLFVREFGLVERKELLSMEAFIDAMASSHLRKTQAQLLILSLVIPAAIFNGLVLLAANSQDSSFLSAISFVRFQTIVAAFKPASGAREVSLTLTGPCIFIKTSIQCTPFMQGLSDQPRFSLDQNLALTQNPSRLAVAGNLDVVDVLKLLPFTMNPAAFITAVFAEIGMIVAVVYMSACVYQRYQASPVPFIPSRLHAHFATAMTMSVSLLFISLSLAASVVTSASLNSLITASLTQYGISTSFSIIGPGMLALVFGLNVPATWVSWRALGLVMKEDMKELSGDERKKLTFDSFYTLVFGAPKDSVGKGVSRESRYTGVRRHSDGAVAVTVDVDSSQLAIEDDVISIPAAAAAVLIPPRNESASVLEVEEDVHSGSPRARPASFIPGIAPYTINQDSSSKRPHTIGHVSEITGPKSPFIPSYDPRSVPLSPPPRTDSFNFTDDTCTEVEPPSPTTPPTLMLPPSFPTLPNLSAAAQILNHRATTQLAKTRHPLSIAAQPFSGVKLPTSPLRRALILDEPETPPDSPPLHATAEVSPSPSGSDLSMDPTIVDSVVTGAAVAAAGGWEFEQEEEQEMDDRSFLSGEDELQVVSPGFVIRDAGLVLEGKTRADENANVVGDDSVFEKKKEEEQRQRLSFILDGVQNVLANASKRTRRNSAYLEAVELVKRQSGIFESAEGEDVSHDVYNWQR</sequence>
<feature type="binding site" evidence="1">
    <location>
        <position position="476"/>
    </location>
    <ligand>
        <name>Zn(2+)</name>
        <dbReference type="ChEBI" id="CHEBI:29105"/>
    </ligand>
</feature>
<dbReference type="PANTHER" id="PTHR22599">
    <property type="entry name" value="MPS ONE BINDER KINASE ACTIVATOR-LIKE MOB"/>
    <property type="match status" value="1"/>
</dbReference>
<keyword evidence="3" id="KW-1133">Transmembrane helix</keyword>
<feature type="compositionally biased region" description="Basic and acidic residues" evidence="2">
    <location>
        <begin position="288"/>
        <end position="297"/>
    </location>
</feature>
<keyword evidence="5" id="KW-1185">Reference proteome</keyword>
<dbReference type="AlphaFoldDB" id="A0A507FPA2"/>
<dbReference type="Pfam" id="PF03637">
    <property type="entry name" value="Mob1_phocein"/>
    <property type="match status" value="1"/>
</dbReference>
<feature type="binding site" evidence="1">
    <location>
        <position position="565"/>
    </location>
    <ligand>
        <name>Zn(2+)</name>
        <dbReference type="ChEBI" id="CHEBI:29105"/>
    </ligand>
</feature>
<keyword evidence="3" id="KW-0812">Transmembrane</keyword>
<dbReference type="SMART" id="SM01388">
    <property type="entry name" value="Mob1_phocein"/>
    <property type="match status" value="1"/>
</dbReference>
<comment type="caution">
    <text evidence="4">The sequence shown here is derived from an EMBL/GenBank/DDBJ whole genome shotgun (WGS) entry which is preliminary data.</text>
</comment>
<feature type="binding site" evidence="1">
    <location>
        <position position="471"/>
    </location>
    <ligand>
        <name>Zn(2+)</name>
        <dbReference type="ChEBI" id="CHEBI:29105"/>
    </ligand>
</feature>
<keyword evidence="1" id="KW-0479">Metal-binding</keyword>
<accession>A0A507FPA2</accession>
<dbReference type="OrthoDB" id="8170117at2759"/>
<evidence type="ECO:0000313" key="4">
    <source>
        <dbReference type="EMBL" id="TPX78093.1"/>
    </source>
</evidence>
<feature type="region of interest" description="Disordered" evidence="2">
    <location>
        <begin position="396"/>
        <end position="415"/>
    </location>
</feature>
<reference evidence="4 5" key="1">
    <citation type="journal article" date="2019" name="Sci. Rep.">
        <title>Comparative genomics of chytrid fungi reveal insights into the obligate biotrophic and pathogenic lifestyle of Synchytrium endobioticum.</title>
        <authorList>
            <person name="van de Vossenberg B.T.L.H."/>
            <person name="Warris S."/>
            <person name="Nguyen H.D.T."/>
            <person name="van Gent-Pelzer M.P.E."/>
            <person name="Joly D.L."/>
            <person name="van de Geest H.C."/>
            <person name="Bonants P.J.M."/>
            <person name="Smith D.S."/>
            <person name="Levesque C.A."/>
            <person name="van der Lee T.A.J."/>
        </authorList>
    </citation>
    <scope>NUCLEOTIDE SEQUENCE [LARGE SCALE GENOMIC DNA]</scope>
    <source>
        <strain evidence="4 5">CBS 675.73</strain>
    </source>
</reference>
<evidence type="ECO:0000256" key="1">
    <source>
        <dbReference type="PIRSR" id="PIRSR605301-1"/>
    </source>
</evidence>
<dbReference type="InterPro" id="IPR005301">
    <property type="entry name" value="MOB_kinase_act_fam"/>
</dbReference>
<keyword evidence="1" id="KW-0862">Zinc</keyword>
<feature type="binding site" evidence="1">
    <location>
        <position position="560"/>
    </location>
    <ligand>
        <name>Zn(2+)</name>
        <dbReference type="ChEBI" id="CHEBI:29105"/>
    </ligand>
</feature>
<feature type="transmembrane region" description="Helical" evidence="3">
    <location>
        <begin position="147"/>
        <end position="170"/>
    </location>
</feature>
<gene>
    <name evidence="4" type="ORF">CcCBS67573_g00607</name>
</gene>
<dbReference type="Gene3D" id="1.20.140.30">
    <property type="entry name" value="MOB kinase activator"/>
    <property type="match status" value="1"/>
</dbReference>
<feature type="region of interest" description="Disordered" evidence="2">
    <location>
        <begin position="278"/>
        <end position="325"/>
    </location>
</feature>
<dbReference type="STRING" id="246404.A0A507FPA2"/>
<evidence type="ECO:0000313" key="5">
    <source>
        <dbReference type="Proteomes" id="UP000320333"/>
    </source>
</evidence>
<feature type="region of interest" description="Disordered" evidence="2">
    <location>
        <begin position="1101"/>
        <end position="1127"/>
    </location>
</feature>
<evidence type="ECO:0000256" key="2">
    <source>
        <dbReference type="SAM" id="MobiDB-lite"/>
    </source>
</evidence>
<dbReference type="Proteomes" id="UP000320333">
    <property type="component" value="Unassembled WGS sequence"/>
</dbReference>
<feature type="region of interest" description="Disordered" evidence="2">
    <location>
        <begin position="350"/>
        <end position="371"/>
    </location>
</feature>
<feature type="compositionally biased region" description="Low complexity" evidence="2">
    <location>
        <begin position="396"/>
        <end position="405"/>
    </location>
</feature>
<feature type="transmembrane region" description="Helical" evidence="3">
    <location>
        <begin position="191"/>
        <end position="221"/>
    </location>
</feature>
<name>A0A507FPA2_9FUNG</name>
<dbReference type="InterPro" id="IPR036703">
    <property type="entry name" value="MOB_kinase_act_sf"/>
</dbReference>
<evidence type="ECO:0000256" key="3">
    <source>
        <dbReference type="SAM" id="Phobius"/>
    </source>
</evidence>
<protein>
    <submittedName>
        <fullName evidence="4">Uncharacterized protein</fullName>
    </submittedName>
</protein>
<feature type="transmembrane region" description="Helical" evidence="3">
    <location>
        <begin position="741"/>
        <end position="765"/>
    </location>
</feature>
<feature type="transmembrane region" description="Helical" evidence="3">
    <location>
        <begin position="786"/>
        <end position="810"/>
    </location>
</feature>
<proteinExistence type="predicted"/>